<proteinExistence type="predicted"/>
<keyword evidence="3" id="KW-1185">Reference proteome</keyword>
<name>A0ABV8S526_9BURK</name>
<feature type="signal peptide" evidence="1">
    <location>
        <begin position="1"/>
        <end position="31"/>
    </location>
</feature>
<dbReference type="InterPro" id="IPR015943">
    <property type="entry name" value="WD40/YVTN_repeat-like_dom_sf"/>
</dbReference>
<evidence type="ECO:0008006" key="4">
    <source>
        <dbReference type="Google" id="ProtNLM"/>
    </source>
</evidence>
<feature type="chain" id="PRO_5046477616" description="DNA-binding beta-propeller fold protein YncE" evidence="1">
    <location>
        <begin position="32"/>
        <end position="400"/>
    </location>
</feature>
<keyword evidence="1" id="KW-0732">Signal</keyword>
<dbReference type="InterPro" id="IPR051200">
    <property type="entry name" value="Host-pathogen_enzymatic-act"/>
</dbReference>
<dbReference type="SUPFAM" id="SSF51004">
    <property type="entry name" value="C-terminal (heme d1) domain of cytochrome cd1-nitrite reductase"/>
    <property type="match status" value="1"/>
</dbReference>
<evidence type="ECO:0000313" key="2">
    <source>
        <dbReference type="EMBL" id="MFC4299611.1"/>
    </source>
</evidence>
<dbReference type="EMBL" id="JBHSDY010000010">
    <property type="protein sequence ID" value="MFC4299611.1"/>
    <property type="molecule type" value="Genomic_DNA"/>
</dbReference>
<comment type="caution">
    <text evidence="2">The sequence shown here is derived from an EMBL/GenBank/DDBJ whole genome shotgun (WGS) entry which is preliminary data.</text>
</comment>
<dbReference type="Gene3D" id="2.130.10.10">
    <property type="entry name" value="YVTN repeat-like/Quinoprotein amine dehydrogenase"/>
    <property type="match status" value="1"/>
</dbReference>
<dbReference type="PANTHER" id="PTHR47197:SF3">
    <property type="entry name" value="DIHYDRO-HEME D1 DEHYDROGENASE"/>
    <property type="match status" value="1"/>
</dbReference>
<organism evidence="2 3">
    <name type="scientific">Castellaniella hirudinis</name>
    <dbReference type="NCBI Taxonomy" id="1144617"/>
    <lineage>
        <taxon>Bacteria</taxon>
        <taxon>Pseudomonadati</taxon>
        <taxon>Pseudomonadota</taxon>
        <taxon>Betaproteobacteria</taxon>
        <taxon>Burkholderiales</taxon>
        <taxon>Alcaligenaceae</taxon>
        <taxon>Castellaniella</taxon>
    </lineage>
</organism>
<evidence type="ECO:0000313" key="3">
    <source>
        <dbReference type="Proteomes" id="UP001595756"/>
    </source>
</evidence>
<dbReference type="RefSeq" id="WP_376814119.1">
    <property type="nucleotide sequence ID" value="NZ_JBHSDY010000010.1"/>
</dbReference>
<reference evidence="3" key="1">
    <citation type="journal article" date="2019" name="Int. J. Syst. Evol. Microbiol.">
        <title>The Global Catalogue of Microorganisms (GCM) 10K type strain sequencing project: providing services to taxonomists for standard genome sequencing and annotation.</title>
        <authorList>
            <consortium name="The Broad Institute Genomics Platform"/>
            <consortium name="The Broad Institute Genome Sequencing Center for Infectious Disease"/>
            <person name="Wu L."/>
            <person name="Ma J."/>
        </authorList>
    </citation>
    <scope>NUCLEOTIDE SEQUENCE [LARGE SCALE GENOMIC DNA]</scope>
    <source>
        <strain evidence="3">CGMCC 1.19029</strain>
    </source>
</reference>
<protein>
    <recommendedName>
        <fullName evidence="4">DNA-binding beta-propeller fold protein YncE</fullName>
    </recommendedName>
</protein>
<dbReference type="PANTHER" id="PTHR47197">
    <property type="entry name" value="PROTEIN NIRF"/>
    <property type="match status" value="1"/>
</dbReference>
<gene>
    <name evidence="2" type="ORF">ACFO0J_16330</name>
</gene>
<dbReference type="InterPro" id="IPR011048">
    <property type="entry name" value="Haem_d1_sf"/>
</dbReference>
<accession>A0ABV8S526</accession>
<sequence length="400" mass="44417">MRNTLRSPSPQRTAAILTAALALCLSSAAFSASPPSSTKDRLWMSANYLEHPEEGLYELQYNAPTGLVFASVMDRVRRDDNLGYLYAFDGKTLDVKGRYAMPYRAFSLTQDAQGQWLYVGHTQAASLRISKVDPKTGTVALTSERLHVDPSEPQHEHLRHVVHSAQTGELFTAYIGSVKENDKYRSFYKLLILDGETLKIKGEVENAFPSVGYALHLDRGTGHLFTAGSDYINEIDPVTRKVVHTIQLDDKVKPRVNNLVGLAVDAKGGRIFASQFIHQSRPEVKDEQDGLYVFDQKSGKQLAFVPTGKGGVTLSYSPKHDEIYVSNFRSGTISVVDGKTYEITKQIPAHVFPNMMALAADESALYVGLKQGFSKQWNPEEFVEGAKEQILRVTLDKDAQ</sequence>
<dbReference type="Proteomes" id="UP001595756">
    <property type="component" value="Unassembled WGS sequence"/>
</dbReference>
<evidence type="ECO:0000256" key="1">
    <source>
        <dbReference type="SAM" id="SignalP"/>
    </source>
</evidence>